<reference evidence="2" key="1">
    <citation type="submission" date="2016-10" db="EMBL/GenBank/DDBJ databases">
        <title>High microdiversification within the ubiquitous acI lineage of Actinobacteria.</title>
        <authorList>
            <person name="Neuenschwander S.M."/>
            <person name="Salcher M."/>
            <person name="Ghai R."/>
            <person name="Pernthaler J."/>
        </authorList>
    </citation>
    <scope>NUCLEOTIDE SEQUENCE [LARGE SCALE GENOMIC DNA]</scope>
</reference>
<dbReference type="Gene3D" id="3.40.50.150">
    <property type="entry name" value="Vaccinia Virus protein VP39"/>
    <property type="match status" value="1"/>
</dbReference>
<dbReference type="AlphaFoldDB" id="A0A249JZE8"/>
<keyword evidence="1" id="KW-0489">Methyltransferase</keyword>
<dbReference type="EMBL" id="CP016768">
    <property type="protein sequence ID" value="ASY09886.2"/>
    <property type="molecule type" value="Genomic_DNA"/>
</dbReference>
<proteinExistence type="predicted"/>
<dbReference type="GO" id="GO:0032259">
    <property type="term" value="P:methylation"/>
    <property type="evidence" value="ECO:0007669"/>
    <property type="project" value="UniProtKB-KW"/>
</dbReference>
<dbReference type="SUPFAM" id="SSF53335">
    <property type="entry name" value="S-adenosyl-L-methionine-dependent methyltransferases"/>
    <property type="match status" value="1"/>
</dbReference>
<dbReference type="InterPro" id="IPR029063">
    <property type="entry name" value="SAM-dependent_MTases_sf"/>
</dbReference>
<dbReference type="Proteomes" id="UP000217153">
    <property type="component" value="Chromosome"/>
</dbReference>
<name>A0A249JZE8_9ACTN</name>
<accession>A0A249JZE8</accession>
<keyword evidence="1" id="KW-0808">Transferase</keyword>
<protein>
    <submittedName>
        <fullName evidence="1">Methyltransferase</fullName>
    </submittedName>
</protein>
<organism evidence="1 2">
    <name type="scientific">Candidatus Nanopelagicus limnae</name>
    <dbReference type="NCBI Taxonomy" id="1884634"/>
    <lineage>
        <taxon>Bacteria</taxon>
        <taxon>Bacillati</taxon>
        <taxon>Actinomycetota</taxon>
        <taxon>Actinomycetes</taxon>
        <taxon>Candidatus Nanopelagicales</taxon>
        <taxon>Candidatus Nanopelagicaceae</taxon>
        <taxon>Candidatus Nanopelagicus</taxon>
    </lineage>
</organism>
<keyword evidence="2" id="KW-1185">Reference proteome</keyword>
<evidence type="ECO:0000313" key="1">
    <source>
        <dbReference type="EMBL" id="ASY09886.2"/>
    </source>
</evidence>
<dbReference type="OrthoDB" id="9810247at2"/>
<dbReference type="CDD" id="cd02440">
    <property type="entry name" value="AdoMet_MTases"/>
    <property type="match status" value="1"/>
</dbReference>
<dbReference type="KEGG" id="abam:B1s21122_06170"/>
<dbReference type="PANTHER" id="PTHR43861">
    <property type="entry name" value="TRANS-ACONITATE 2-METHYLTRANSFERASE-RELATED"/>
    <property type="match status" value="1"/>
</dbReference>
<dbReference type="GO" id="GO:0008168">
    <property type="term" value="F:methyltransferase activity"/>
    <property type="evidence" value="ECO:0007669"/>
    <property type="project" value="UniProtKB-KW"/>
</dbReference>
<sequence length="322" mass="35955">MGNMMSSIRNSGQIKEIKEILNAELGYFGSPNTKHDSVECSICESIANFLFTKNGFALYRCSDCEFLFAPINTPNNSISDFFENSKAIDLYTSKVIENEAARKSAIFRPLAKRIIATHPEAKKILEIGCGAGLLLDELRLAGLGTIDIQGVEVNRFAAERSIEKGHNIFPGAIDDFKGENFDVVVFWAFLDHIPDPLALFRRINGLLGNGGLLIFGNANYAGFEASIMGTESHIYSVPERLSFFTPRTLEILCHEAGFNNTSIEGSGNLDLEIVKDWWENNPEIPKNDFLYSVMNNHEIAQNFTLFLQKTLLTSHLTVNTWK</sequence>
<dbReference type="Pfam" id="PF13489">
    <property type="entry name" value="Methyltransf_23"/>
    <property type="match status" value="1"/>
</dbReference>
<evidence type="ECO:0000313" key="2">
    <source>
        <dbReference type="Proteomes" id="UP000217153"/>
    </source>
</evidence>
<gene>
    <name evidence="1" type="ORF">B1s21122_06170</name>
</gene>